<dbReference type="GeneID" id="91088682"/>
<dbReference type="Proteomes" id="UP000094043">
    <property type="component" value="Chromosome 5"/>
</dbReference>
<sequence length="225" mass="24681">MPCPSSATDPGLSPLHEALTTPTSKDETSTLPTSPSSVALASVSTHYSPTIVIPCRNNFQLSKGIVFSEDDEIDWSDSWTKSPILSHFSHLGRPSFNSVFSVSLAFSLASIYPRMRLREGTSSSRFLPLHLVSSQHSAEEELSKLTNCLVKSSLNIFDTQTTDQRLASPLTHKNIIRNRGSEQQSVHSKHSAVVLSTELVKKSLWPRMHGNASSAVGARKKQYCD</sequence>
<gene>
    <name evidence="2" type="ORF">L203_104472</name>
</gene>
<protein>
    <submittedName>
        <fullName evidence="2">Uncharacterized protein</fullName>
    </submittedName>
</protein>
<evidence type="ECO:0000313" key="3">
    <source>
        <dbReference type="Proteomes" id="UP000094043"/>
    </source>
</evidence>
<reference evidence="2" key="1">
    <citation type="submission" date="2016-06" db="EMBL/GenBank/DDBJ databases">
        <authorList>
            <person name="Cuomo C."/>
            <person name="Litvintseva A."/>
            <person name="Heitman J."/>
            <person name="Chen Y."/>
            <person name="Sun S."/>
            <person name="Springer D."/>
            <person name="Dromer F."/>
            <person name="Young S."/>
            <person name="Zeng Q."/>
            <person name="Chapman S."/>
            <person name="Gujja S."/>
            <person name="Saif S."/>
            <person name="Birren B."/>
        </authorList>
    </citation>
    <scope>NUCLEOTIDE SEQUENCE</scope>
    <source>
        <strain evidence="2">CBS 7841</strain>
    </source>
</reference>
<proteinExistence type="predicted"/>
<dbReference type="KEGG" id="cdep:91088682"/>
<evidence type="ECO:0000313" key="2">
    <source>
        <dbReference type="EMBL" id="WVN89254.1"/>
    </source>
</evidence>
<name>A0AAJ8JVS9_9TREE</name>
<dbReference type="EMBL" id="CP143788">
    <property type="protein sequence ID" value="WVN89254.1"/>
    <property type="molecule type" value="Genomic_DNA"/>
</dbReference>
<accession>A0AAJ8JVS9</accession>
<reference evidence="2" key="2">
    <citation type="journal article" date="2022" name="Elife">
        <title>Obligate sexual reproduction of a homothallic fungus closely related to the Cryptococcus pathogenic species complex.</title>
        <authorList>
            <person name="Passer A.R."/>
            <person name="Clancey S.A."/>
            <person name="Shea T."/>
            <person name="David-Palma M."/>
            <person name="Averette A.F."/>
            <person name="Boekhout T."/>
            <person name="Porcel B.M."/>
            <person name="Nowrousian M."/>
            <person name="Cuomo C.A."/>
            <person name="Sun S."/>
            <person name="Heitman J."/>
            <person name="Coelho M.A."/>
        </authorList>
    </citation>
    <scope>NUCLEOTIDE SEQUENCE</scope>
    <source>
        <strain evidence="2">CBS 7841</strain>
    </source>
</reference>
<feature type="region of interest" description="Disordered" evidence="1">
    <location>
        <begin position="1"/>
        <end position="35"/>
    </location>
</feature>
<evidence type="ECO:0000256" key="1">
    <source>
        <dbReference type="SAM" id="MobiDB-lite"/>
    </source>
</evidence>
<organism evidence="2 3">
    <name type="scientific">Cryptococcus depauperatus CBS 7841</name>
    <dbReference type="NCBI Taxonomy" id="1295531"/>
    <lineage>
        <taxon>Eukaryota</taxon>
        <taxon>Fungi</taxon>
        <taxon>Dikarya</taxon>
        <taxon>Basidiomycota</taxon>
        <taxon>Agaricomycotina</taxon>
        <taxon>Tremellomycetes</taxon>
        <taxon>Tremellales</taxon>
        <taxon>Cryptococcaceae</taxon>
        <taxon>Cryptococcus</taxon>
    </lineage>
</organism>
<reference evidence="2" key="3">
    <citation type="submission" date="2024-01" db="EMBL/GenBank/DDBJ databases">
        <authorList>
            <person name="Coelho M.A."/>
            <person name="David-Palma M."/>
            <person name="Shea T."/>
            <person name="Sun S."/>
            <person name="Cuomo C.A."/>
            <person name="Heitman J."/>
        </authorList>
    </citation>
    <scope>NUCLEOTIDE SEQUENCE</scope>
    <source>
        <strain evidence="2">CBS 7841</strain>
    </source>
</reference>
<dbReference type="AlphaFoldDB" id="A0AAJ8JVS9"/>
<keyword evidence="3" id="KW-1185">Reference proteome</keyword>
<dbReference type="RefSeq" id="XP_066069954.1">
    <property type="nucleotide sequence ID" value="XM_066213857.1"/>
</dbReference>